<dbReference type="Pfam" id="PF20684">
    <property type="entry name" value="Fung_rhodopsin"/>
    <property type="match status" value="1"/>
</dbReference>
<dbReference type="OrthoDB" id="5329176at2759"/>
<dbReference type="STRING" id="105696.A0A1Y2LZ53"/>
<feature type="transmembrane region" description="Helical" evidence="7">
    <location>
        <begin position="129"/>
        <end position="151"/>
    </location>
</feature>
<dbReference type="AlphaFoldDB" id="A0A1Y2LZ53"/>
<evidence type="ECO:0000256" key="5">
    <source>
        <dbReference type="ARBA" id="ARBA00038359"/>
    </source>
</evidence>
<feature type="transmembrane region" description="Helical" evidence="7">
    <location>
        <begin position="50"/>
        <end position="73"/>
    </location>
</feature>
<sequence>MSHLDELISNANHLFTSNVLTARDGGLHPPTDVLLSWPKPNYINPEDRGWTSSIILLVFLSITFIVFVARIWARLAVGKNSGLDDILMSLAMLPLFGLTISAILAIRIYGFQWHVWDQTKETLITAREITMAIEINYMLCTTLIKISILFFYRRITASLTNAFVYCVWASIFFCAGYGIVFVLLIAFTCHPANGFFHVFDLSWRLQNELTCRNEGAIIVAVAAISTVQDFIIALLPVFLIVKLQIPRTQKLALCGIFGLSLITCVCGIMRTIYATKVYYFTYDITWVAYYGWIWTALEADLAVICASAPALKVFFKRYFSVTNTRYGYAKSGTDSRQMPAALSSTQKSRGKDFTSSTSQSHITAGGSYDKDVPMYGIKVSQGLDVHIDERDDLSQKSDASTRNLTALPLPQESGWNGASQWIQGCRTVCAALRPSSRSSSQTRAQDKDIEIGSAK</sequence>
<dbReference type="Proteomes" id="UP000193240">
    <property type="component" value="Unassembled WGS sequence"/>
</dbReference>
<keyword evidence="10" id="KW-1185">Reference proteome</keyword>
<dbReference type="PANTHER" id="PTHR33048:SF129">
    <property type="entry name" value="INTEGRAL MEMBRANE PROTEIN-RELATED"/>
    <property type="match status" value="1"/>
</dbReference>
<feature type="transmembrane region" description="Helical" evidence="7">
    <location>
        <begin position="292"/>
        <end position="315"/>
    </location>
</feature>
<reference evidence="9 10" key="1">
    <citation type="journal article" date="2017" name="Genome Announc.">
        <title>Genome sequence of the saprophytic ascomycete Epicoccum nigrum ICMP 19927 strain isolated from New Zealand.</title>
        <authorList>
            <person name="Fokin M."/>
            <person name="Fleetwood D."/>
            <person name="Weir B.S."/>
            <person name="Villas-Boas S.G."/>
        </authorList>
    </citation>
    <scope>NUCLEOTIDE SEQUENCE [LARGE SCALE GENOMIC DNA]</scope>
    <source>
        <strain evidence="9 10">ICMP 19927</strain>
    </source>
</reference>
<evidence type="ECO:0000256" key="6">
    <source>
        <dbReference type="SAM" id="MobiDB-lite"/>
    </source>
</evidence>
<comment type="subcellular location">
    <subcellularLocation>
        <location evidence="1">Membrane</location>
        <topology evidence="1">Multi-pass membrane protein</topology>
    </subcellularLocation>
</comment>
<dbReference type="InParanoid" id="A0A1Y2LZ53"/>
<evidence type="ECO:0000256" key="3">
    <source>
        <dbReference type="ARBA" id="ARBA00022989"/>
    </source>
</evidence>
<feature type="region of interest" description="Disordered" evidence="6">
    <location>
        <begin position="432"/>
        <end position="455"/>
    </location>
</feature>
<evidence type="ECO:0000256" key="2">
    <source>
        <dbReference type="ARBA" id="ARBA00022692"/>
    </source>
</evidence>
<feature type="compositionally biased region" description="Basic and acidic residues" evidence="6">
    <location>
        <begin position="444"/>
        <end position="455"/>
    </location>
</feature>
<gene>
    <name evidence="9" type="ORF">B5807_06887</name>
</gene>
<keyword evidence="3 7" id="KW-1133">Transmembrane helix</keyword>
<feature type="transmembrane region" description="Helical" evidence="7">
    <location>
        <begin position="163"/>
        <end position="187"/>
    </location>
</feature>
<dbReference type="GO" id="GO:0016020">
    <property type="term" value="C:membrane"/>
    <property type="evidence" value="ECO:0007669"/>
    <property type="project" value="UniProtKB-SubCell"/>
</dbReference>
<proteinExistence type="inferred from homology"/>
<accession>A0A1Y2LZ53</accession>
<evidence type="ECO:0000313" key="10">
    <source>
        <dbReference type="Proteomes" id="UP000193240"/>
    </source>
</evidence>
<evidence type="ECO:0000256" key="1">
    <source>
        <dbReference type="ARBA" id="ARBA00004141"/>
    </source>
</evidence>
<protein>
    <recommendedName>
        <fullName evidence="8">Rhodopsin domain-containing protein</fullName>
    </recommendedName>
</protein>
<dbReference type="PANTHER" id="PTHR33048">
    <property type="entry name" value="PTH11-LIKE INTEGRAL MEMBRANE PROTEIN (AFU_ORTHOLOGUE AFUA_5G11245)"/>
    <property type="match status" value="1"/>
</dbReference>
<dbReference type="EMBL" id="KZ107845">
    <property type="protein sequence ID" value="OSS48809.1"/>
    <property type="molecule type" value="Genomic_DNA"/>
</dbReference>
<feature type="transmembrane region" description="Helical" evidence="7">
    <location>
        <begin position="251"/>
        <end position="272"/>
    </location>
</feature>
<feature type="transmembrane region" description="Helical" evidence="7">
    <location>
        <begin position="215"/>
        <end position="239"/>
    </location>
</feature>
<evidence type="ECO:0000256" key="4">
    <source>
        <dbReference type="ARBA" id="ARBA00023136"/>
    </source>
</evidence>
<feature type="region of interest" description="Disordered" evidence="6">
    <location>
        <begin position="332"/>
        <end position="367"/>
    </location>
</feature>
<keyword evidence="2 7" id="KW-0812">Transmembrane</keyword>
<keyword evidence="4 7" id="KW-0472">Membrane</keyword>
<feature type="domain" description="Rhodopsin" evidence="8">
    <location>
        <begin position="69"/>
        <end position="317"/>
    </location>
</feature>
<evidence type="ECO:0000259" key="8">
    <source>
        <dbReference type="Pfam" id="PF20684"/>
    </source>
</evidence>
<comment type="similarity">
    <text evidence="5">Belongs to the SAT4 family.</text>
</comment>
<feature type="region of interest" description="Disordered" evidence="6">
    <location>
        <begin position="391"/>
        <end position="410"/>
    </location>
</feature>
<dbReference type="OMA" id="FTYDITW"/>
<evidence type="ECO:0000256" key="7">
    <source>
        <dbReference type="SAM" id="Phobius"/>
    </source>
</evidence>
<name>A0A1Y2LZ53_EPING</name>
<evidence type="ECO:0000313" key="9">
    <source>
        <dbReference type="EMBL" id="OSS48809.1"/>
    </source>
</evidence>
<dbReference type="InterPro" id="IPR052337">
    <property type="entry name" value="SAT4-like"/>
</dbReference>
<dbReference type="InterPro" id="IPR049326">
    <property type="entry name" value="Rhodopsin_dom_fungi"/>
</dbReference>
<feature type="transmembrane region" description="Helical" evidence="7">
    <location>
        <begin position="85"/>
        <end position="109"/>
    </location>
</feature>
<feature type="compositionally biased region" description="Polar residues" evidence="6">
    <location>
        <begin position="332"/>
        <end position="362"/>
    </location>
</feature>
<organism evidence="9 10">
    <name type="scientific">Epicoccum nigrum</name>
    <name type="common">Soil fungus</name>
    <name type="synonym">Epicoccum purpurascens</name>
    <dbReference type="NCBI Taxonomy" id="105696"/>
    <lineage>
        <taxon>Eukaryota</taxon>
        <taxon>Fungi</taxon>
        <taxon>Dikarya</taxon>
        <taxon>Ascomycota</taxon>
        <taxon>Pezizomycotina</taxon>
        <taxon>Dothideomycetes</taxon>
        <taxon>Pleosporomycetidae</taxon>
        <taxon>Pleosporales</taxon>
        <taxon>Pleosporineae</taxon>
        <taxon>Didymellaceae</taxon>
        <taxon>Epicoccum</taxon>
    </lineage>
</organism>